<reference evidence="6 7" key="1">
    <citation type="submission" date="2023-12" db="EMBL/GenBank/DDBJ databases">
        <title>Hybrid Genome Assemblies of Mycoplasma cynos and Mycoplasma felis isolated from Dogs and Cats with Infectious Respiratory Disease.</title>
        <authorList>
            <person name="Framst I."/>
            <person name="Cai H."/>
            <person name="Ramesh P."/>
            <person name="Maboni G."/>
        </authorList>
    </citation>
    <scope>NUCLEOTIDE SEQUENCE [LARGE SCALE GENOMIC DNA]</scope>
    <source>
        <strain evidence="6 7">30510</strain>
    </source>
</reference>
<evidence type="ECO:0000256" key="5">
    <source>
        <dbReference type="SAM" id="Phobius"/>
    </source>
</evidence>
<name>A0ABD8AIN2_9BACT</name>
<dbReference type="Pfam" id="PF04973">
    <property type="entry name" value="NMN_transporter"/>
    <property type="match status" value="1"/>
</dbReference>
<dbReference type="GO" id="GO:0016020">
    <property type="term" value="C:membrane"/>
    <property type="evidence" value="ECO:0007669"/>
    <property type="project" value="UniProtKB-SubCell"/>
</dbReference>
<evidence type="ECO:0000313" key="7">
    <source>
        <dbReference type="Proteomes" id="UP001327314"/>
    </source>
</evidence>
<keyword evidence="2 5" id="KW-0812">Transmembrane</keyword>
<feature type="transmembrane region" description="Helical" evidence="5">
    <location>
        <begin position="140"/>
        <end position="159"/>
    </location>
</feature>
<evidence type="ECO:0000256" key="3">
    <source>
        <dbReference type="ARBA" id="ARBA00022989"/>
    </source>
</evidence>
<dbReference type="NCBIfam" id="TIGR01528">
    <property type="entry name" value="NMN_trans_PnuC"/>
    <property type="match status" value="1"/>
</dbReference>
<evidence type="ECO:0000256" key="4">
    <source>
        <dbReference type="ARBA" id="ARBA00023136"/>
    </source>
</evidence>
<dbReference type="RefSeq" id="WP_284524591.1">
    <property type="nucleotide sequence ID" value="NZ_CP103991.1"/>
</dbReference>
<protein>
    <submittedName>
        <fullName evidence="6">Nicotinamide riboside transporter PnuC</fullName>
    </submittedName>
</protein>
<comment type="subcellular location">
    <subcellularLocation>
        <location evidence="1">Membrane</location>
        <topology evidence="1">Multi-pass membrane protein</topology>
    </subcellularLocation>
</comment>
<dbReference type="Proteomes" id="UP001327314">
    <property type="component" value="Chromosome"/>
</dbReference>
<organism evidence="6 7">
    <name type="scientific">Mycoplasmopsis cynos</name>
    <dbReference type="NCBI Taxonomy" id="171284"/>
    <lineage>
        <taxon>Bacteria</taxon>
        <taxon>Bacillati</taxon>
        <taxon>Mycoplasmatota</taxon>
        <taxon>Mycoplasmoidales</taxon>
        <taxon>Metamycoplasmataceae</taxon>
        <taxon>Mycoplasmopsis</taxon>
    </lineage>
</organism>
<dbReference type="InterPro" id="IPR006419">
    <property type="entry name" value="NMN_transpt_PnuC"/>
</dbReference>
<dbReference type="EMBL" id="CP141046">
    <property type="protein sequence ID" value="WQQ19636.1"/>
    <property type="molecule type" value="Genomic_DNA"/>
</dbReference>
<feature type="transmembrane region" description="Helical" evidence="5">
    <location>
        <begin position="21"/>
        <end position="42"/>
    </location>
</feature>
<feature type="transmembrane region" description="Helical" evidence="5">
    <location>
        <begin position="104"/>
        <end position="120"/>
    </location>
</feature>
<feature type="transmembrane region" description="Helical" evidence="5">
    <location>
        <begin position="223"/>
        <end position="255"/>
    </location>
</feature>
<feature type="transmembrane region" description="Helical" evidence="5">
    <location>
        <begin position="188"/>
        <end position="211"/>
    </location>
</feature>
<feature type="transmembrane region" description="Helical" evidence="5">
    <location>
        <begin position="54"/>
        <end position="74"/>
    </location>
</feature>
<keyword evidence="4 5" id="KW-0472">Membrane</keyword>
<accession>A0ABD8AIN2</accession>
<keyword evidence="3 5" id="KW-1133">Transmembrane helix</keyword>
<gene>
    <name evidence="6" type="primary">pnuC</name>
    <name evidence="6" type="ORF">RRG46_02180</name>
</gene>
<evidence type="ECO:0000313" key="6">
    <source>
        <dbReference type="EMBL" id="WQQ19636.1"/>
    </source>
</evidence>
<proteinExistence type="predicted"/>
<feature type="transmembrane region" description="Helical" evidence="5">
    <location>
        <begin position="79"/>
        <end position="98"/>
    </location>
</feature>
<evidence type="ECO:0000256" key="1">
    <source>
        <dbReference type="ARBA" id="ARBA00004141"/>
    </source>
</evidence>
<sequence length="434" mass="51109">MKIRFKNKKWYLNIIDWKVGILSLLIIFLIFNTLYSFDYGLWIWDGDLSPWQKTIGICVSLSAILGVLSVVLFAVHKNLAYVLGIVNAILFSLFAFSFGLAIEGFTNFFIYIPIMILMWYKTTRIKNNKKQFESFRSNTYSTIFFIFLTFILTIAFYYINPNLNKVAIQIFGKDKVYEYGSNFKYFEIASIMNSLITALSIVALTMMVLGFRESWTIWIIKNVFSFIFFGGIGFLNITTLLINVTYMCISIYLYLVTTNKQKLRIAFSNKINFENTLNFLKAKEFYLSLSQQSTLNNFDFKAENKILKSLLKEIKKSQFEDNVIFDNYLLDHILALKKYQVSSFIKKIKRDYLVFKYKISLALQNKLNYIFIYTESNNFEAYKNKKNWKKFTKKVVFLSTNKEKSLNEIKSIIKVELNKKTTSNFEKIFKRLFA</sequence>
<dbReference type="AlphaFoldDB" id="A0ABD8AIN2"/>
<evidence type="ECO:0000256" key="2">
    <source>
        <dbReference type="ARBA" id="ARBA00022692"/>
    </source>
</evidence>